<evidence type="ECO:0000313" key="5">
    <source>
        <dbReference type="Proteomes" id="UP000243876"/>
    </source>
</evidence>
<protein>
    <submittedName>
        <fullName evidence="4">SPOSA6832_00336-mRNA-1:cds</fullName>
    </submittedName>
</protein>
<evidence type="ECO:0000259" key="3">
    <source>
        <dbReference type="SMART" id="SM00672"/>
    </source>
</evidence>
<dbReference type="AlphaFoldDB" id="A0A0D6EFX2"/>
<gene>
    <name evidence="4" type="primary">SPOSA6832_00336</name>
</gene>
<reference evidence="5" key="1">
    <citation type="submission" date="2015-02" db="EMBL/GenBank/DDBJ databases">
        <authorList>
            <person name="Gon?alves P."/>
        </authorList>
    </citation>
    <scope>NUCLEOTIDE SEQUENCE [LARGE SCALE GENOMIC DNA]</scope>
</reference>
<keyword evidence="2" id="KW-0472">Membrane</keyword>
<dbReference type="InterPro" id="IPR051091">
    <property type="entry name" value="O-Glucosyltr/Glycosyltrsf_90"/>
</dbReference>
<sequence>MAARLSRSLQSISSFVPFLALDDSAASSSSYSAVPLSAAASAPTSGKSSPRLETVDDDEKQLPHLSTLVSPLHHRRHPLVALWLVVSPIIVLALAVTAYAGRRPKPDDGILNPYACEAKSEWSSLQQVCTNGTGADDAGLSEKACRRELARYDLPLDRHLTQAQCDDVYPGLYLEVERMRDFWKARGGVTQKDLDDAEEKGQARAMIYNNRLYVKSYSREQQGTRTKATLASINEALITSLEPLPDVEFVIQTGDNGLPAGAPWALGRKEDEEQLTLMPDYGFFSWPEPGVNSFLEVADNCREYESKLPWSQKINQLFWLGAFMVDVRKELWEVAHRYKWSESWSGLHSSPLLRFSVPARPSRSSTGFCAGYSNDIGIDGGRERTGAIEDLDWQDREMVNSKLLTPEQHCDYKFLAHVEGFAYSGRLKYLTQCRSVIIAHKMQYIQHFHHLFNADPSSPDQNLVISPGHNFDELPGVMADLLVDDVKAQRIAENSYAFWRHWLSPSSINCYWRRLIQQWAEVQAFEPVLTRKLTSYNSFILMGQVHWEPF</sequence>
<dbReference type="SMART" id="SM00672">
    <property type="entry name" value="CAP10"/>
    <property type="match status" value="1"/>
</dbReference>
<accession>A0A0D6EFX2</accession>
<name>A0A0D6EFX2_SPOSA</name>
<proteinExistence type="predicted"/>
<dbReference type="Proteomes" id="UP000243876">
    <property type="component" value="Unassembled WGS sequence"/>
</dbReference>
<feature type="domain" description="Glycosyl transferase CAP10" evidence="3">
    <location>
        <begin position="243"/>
        <end position="526"/>
    </location>
</feature>
<keyword evidence="2" id="KW-1133">Transmembrane helix</keyword>
<evidence type="ECO:0000256" key="1">
    <source>
        <dbReference type="SAM" id="MobiDB-lite"/>
    </source>
</evidence>
<evidence type="ECO:0000313" key="4">
    <source>
        <dbReference type="EMBL" id="CEQ38869.1"/>
    </source>
</evidence>
<feature type="transmembrane region" description="Helical" evidence="2">
    <location>
        <begin position="80"/>
        <end position="101"/>
    </location>
</feature>
<evidence type="ECO:0000256" key="2">
    <source>
        <dbReference type="SAM" id="Phobius"/>
    </source>
</evidence>
<organism evidence="4 5">
    <name type="scientific">Sporidiobolus salmonicolor</name>
    <name type="common">Yeast-like fungus</name>
    <name type="synonym">Sporobolomyces salmonicolor</name>
    <dbReference type="NCBI Taxonomy" id="5005"/>
    <lineage>
        <taxon>Eukaryota</taxon>
        <taxon>Fungi</taxon>
        <taxon>Dikarya</taxon>
        <taxon>Basidiomycota</taxon>
        <taxon>Pucciniomycotina</taxon>
        <taxon>Microbotryomycetes</taxon>
        <taxon>Sporidiobolales</taxon>
        <taxon>Sporidiobolaceae</taxon>
        <taxon>Sporobolomyces</taxon>
    </lineage>
</organism>
<dbReference type="EMBL" id="CENE01000001">
    <property type="protein sequence ID" value="CEQ38869.1"/>
    <property type="molecule type" value="Genomic_DNA"/>
</dbReference>
<keyword evidence="5" id="KW-1185">Reference proteome</keyword>
<dbReference type="Pfam" id="PF05686">
    <property type="entry name" value="Glyco_transf_90"/>
    <property type="match status" value="1"/>
</dbReference>
<dbReference type="OrthoDB" id="202415at2759"/>
<keyword evidence="2" id="KW-0812">Transmembrane</keyword>
<dbReference type="PANTHER" id="PTHR12203:SF107">
    <property type="entry name" value="GLYCOSYL TRANSFERASE CAP10 DOMAIN-CONTAINING PROTEIN"/>
    <property type="match status" value="1"/>
</dbReference>
<dbReference type="InterPro" id="IPR006598">
    <property type="entry name" value="CAP10"/>
</dbReference>
<feature type="region of interest" description="Disordered" evidence="1">
    <location>
        <begin position="40"/>
        <end position="59"/>
    </location>
</feature>
<dbReference type="PANTHER" id="PTHR12203">
    <property type="entry name" value="KDEL LYS-ASP-GLU-LEU CONTAINING - RELATED"/>
    <property type="match status" value="1"/>
</dbReference>